<dbReference type="GO" id="GO:0006952">
    <property type="term" value="P:defense response"/>
    <property type="evidence" value="ECO:0007669"/>
    <property type="project" value="UniProtKB-KW"/>
</dbReference>
<comment type="similarity">
    <text evidence="1">Belongs to the disease resistance NB-LRR family.</text>
</comment>
<evidence type="ECO:0000259" key="9">
    <source>
        <dbReference type="Pfam" id="PF23247"/>
    </source>
</evidence>
<dbReference type="InterPro" id="IPR036388">
    <property type="entry name" value="WH-like_DNA-bd_sf"/>
</dbReference>
<keyword evidence="3" id="KW-0677">Repeat</keyword>
<evidence type="ECO:0000256" key="7">
    <source>
        <dbReference type="SAM" id="Coils"/>
    </source>
</evidence>
<keyword evidence="7" id="KW-0175">Coiled coil</keyword>
<evidence type="ECO:0000256" key="5">
    <source>
        <dbReference type="ARBA" id="ARBA00022821"/>
    </source>
</evidence>
<dbReference type="Pfam" id="PF23247">
    <property type="entry name" value="LRR_RPS2"/>
    <property type="match status" value="2"/>
</dbReference>
<dbReference type="SUPFAM" id="SSF52540">
    <property type="entry name" value="P-loop containing nucleoside triphosphate hydrolases"/>
    <property type="match status" value="1"/>
</dbReference>
<evidence type="ECO:0000256" key="2">
    <source>
        <dbReference type="ARBA" id="ARBA00022614"/>
    </source>
</evidence>
<evidence type="ECO:0000256" key="3">
    <source>
        <dbReference type="ARBA" id="ARBA00022737"/>
    </source>
</evidence>
<dbReference type="InterPro" id="IPR002182">
    <property type="entry name" value="NB-ARC"/>
</dbReference>
<dbReference type="Gene3D" id="3.80.10.10">
    <property type="entry name" value="Ribonuclease Inhibitor"/>
    <property type="match status" value="1"/>
</dbReference>
<feature type="domain" description="Disease resistance protein At4g27190-like leucine-rich repeats" evidence="9">
    <location>
        <begin position="825"/>
        <end position="954"/>
    </location>
</feature>
<dbReference type="InterPro" id="IPR032675">
    <property type="entry name" value="LRR_dom_sf"/>
</dbReference>
<evidence type="ECO:0000259" key="8">
    <source>
        <dbReference type="Pfam" id="PF00931"/>
    </source>
</evidence>
<gene>
    <name evidence="11" type="ORF">WN944_011235</name>
</gene>
<dbReference type="PANTHER" id="PTHR33463:SF198">
    <property type="entry name" value="RPP4C3"/>
    <property type="match status" value="1"/>
</dbReference>
<dbReference type="PANTHER" id="PTHR33463">
    <property type="entry name" value="NB-ARC DOMAIN-CONTAINING PROTEIN-RELATED"/>
    <property type="match status" value="1"/>
</dbReference>
<dbReference type="PRINTS" id="PR00364">
    <property type="entry name" value="DISEASERSIST"/>
</dbReference>
<dbReference type="InterPro" id="IPR027417">
    <property type="entry name" value="P-loop_NTPase"/>
</dbReference>
<keyword evidence="6" id="KW-0067">ATP-binding</keyword>
<keyword evidence="5" id="KW-0611">Plant defense</keyword>
<keyword evidence="2" id="KW-0433">Leucine-rich repeat</keyword>
<evidence type="ECO:0000313" key="12">
    <source>
        <dbReference type="Proteomes" id="UP001428341"/>
    </source>
</evidence>
<keyword evidence="4" id="KW-0547">Nucleotide-binding</keyword>
<evidence type="ECO:0000256" key="6">
    <source>
        <dbReference type="ARBA" id="ARBA00022840"/>
    </source>
</evidence>
<dbReference type="Gene3D" id="1.10.8.430">
    <property type="entry name" value="Helical domain of apoptotic protease-activating factors"/>
    <property type="match status" value="1"/>
</dbReference>
<dbReference type="Gene3D" id="3.40.50.300">
    <property type="entry name" value="P-loop containing nucleotide triphosphate hydrolases"/>
    <property type="match status" value="1"/>
</dbReference>
<evidence type="ECO:0000256" key="1">
    <source>
        <dbReference type="ARBA" id="ARBA00008894"/>
    </source>
</evidence>
<accession>A0AAP0MT35</accession>
<dbReference type="FunFam" id="3.40.50.300:FF:001091">
    <property type="entry name" value="Probable disease resistance protein At1g61300"/>
    <property type="match status" value="1"/>
</dbReference>
<reference evidence="11 12" key="1">
    <citation type="submission" date="2024-05" db="EMBL/GenBank/DDBJ databases">
        <title>Haplotype-resolved chromosome-level genome assembly of Huyou (Citrus changshanensis).</title>
        <authorList>
            <person name="Miao C."/>
            <person name="Chen W."/>
            <person name="Wu Y."/>
            <person name="Wang L."/>
            <person name="Zhao S."/>
            <person name="Grierson D."/>
            <person name="Xu C."/>
            <person name="Chen K."/>
        </authorList>
    </citation>
    <scope>NUCLEOTIDE SEQUENCE [LARGE SCALE GENOMIC DNA]</scope>
    <source>
        <strain evidence="11">01-14</strain>
        <tissue evidence="11">Leaf</tissue>
    </source>
</reference>
<dbReference type="AlphaFoldDB" id="A0AAP0MT35"/>
<dbReference type="Gene3D" id="1.10.10.10">
    <property type="entry name" value="Winged helix-like DNA-binding domain superfamily/Winged helix DNA-binding domain"/>
    <property type="match status" value="1"/>
</dbReference>
<evidence type="ECO:0000259" key="10">
    <source>
        <dbReference type="Pfam" id="PF23598"/>
    </source>
</evidence>
<dbReference type="EMBL" id="JBCGBO010000002">
    <property type="protein sequence ID" value="KAK9222796.1"/>
    <property type="molecule type" value="Genomic_DNA"/>
</dbReference>
<feature type="coiled-coil region" evidence="7">
    <location>
        <begin position="39"/>
        <end position="73"/>
    </location>
</feature>
<feature type="domain" description="Disease resistance protein At4g27190-like leucine-rich repeats" evidence="9">
    <location>
        <begin position="976"/>
        <end position="1092"/>
    </location>
</feature>
<dbReference type="Proteomes" id="UP001428341">
    <property type="component" value="Unassembled WGS sequence"/>
</dbReference>
<evidence type="ECO:0000313" key="11">
    <source>
        <dbReference type="EMBL" id="KAK9222796.1"/>
    </source>
</evidence>
<dbReference type="InterPro" id="IPR042197">
    <property type="entry name" value="Apaf_helical"/>
</dbReference>
<organism evidence="11 12">
    <name type="scientific">Citrus x changshan-huyou</name>
    <dbReference type="NCBI Taxonomy" id="2935761"/>
    <lineage>
        <taxon>Eukaryota</taxon>
        <taxon>Viridiplantae</taxon>
        <taxon>Streptophyta</taxon>
        <taxon>Embryophyta</taxon>
        <taxon>Tracheophyta</taxon>
        <taxon>Spermatophyta</taxon>
        <taxon>Magnoliopsida</taxon>
        <taxon>eudicotyledons</taxon>
        <taxon>Gunneridae</taxon>
        <taxon>Pentapetalae</taxon>
        <taxon>rosids</taxon>
        <taxon>malvids</taxon>
        <taxon>Sapindales</taxon>
        <taxon>Rutaceae</taxon>
        <taxon>Aurantioideae</taxon>
        <taxon>Citrus</taxon>
    </lineage>
</organism>
<dbReference type="InterPro" id="IPR050905">
    <property type="entry name" value="Plant_NBS-LRR"/>
</dbReference>
<sequence>MAAETVTSVTQPITEKIVDVLFNATVRQFGYLCKYKHYIEALRAEAKKLTDRRNDLQAEIDAATRNGEAIKDEVQRWIAEVDEIIPKAEKFLEDEVKVNKKCLGGLGVDLKSRYKLSREAEEKTMAMSALMAVGHFAKDVSRPAPPPAIISSSEGFYAFNSRESAMKDILEAMKNENVSIIGICGMGGVGKTTLVKEIQKQAKEMKMFDDVAMAVVSQTPTITKIQDEIAGWLGVKKLPDNDESARASFLWERIKEKQRVLVILDDLWGRIKLSEVGIPYGKDHSGCNILLTSRSRAVCNQMNANKIVEVGTLTNEESWSLFREVAGPEVDNLEINPTAREVADGCGGLPIAILTIGTALKDRDKHVWKDAAEQLKSSAPTNIEGMEEFVVSRVELSYNYLKSEEAKSIFRLCSCFPEDYDIPIEVLARYGWGLRCLQNVDSVEKARGRARSAVSTLIFSYLLIDGEEEGCVKMHDVVRYVAQQIASKNKFMIKAGVELKDWPSINTFEDLTGISLMFNDIHEVHEGLECPRLQALLLQENSLLVIPDRFFQGMKDLKVLDLGGIRGFSLPSSLSFLINLRTLSLHDCRRFGDLPLIGELSLLEILDLSESDVSEIPVSFGRLGHLRLLDLTDCDHLELIPRGVLSSLRKLEELYMSDSFCHWQFESEEDARSNAKFIELGALSRLTSLHIHIPKGKIMPSDMSFQNLTSFSITIGDLEEDPLSDLIELFLEKFNKRCSRAMGLSQDMRISALHSWIKNLLLRSEILALVEVNDLENIFSNLANDGFNDLMFLAIFGCNEMKCLLNSLERTLRVTLLKLEWLMIVDNRNFVEICHGQLPAGCLSNVKRLDVVDCGCMLKILPSHLVQSFQNLQRLRVESCELLVSVFEIERVNIAKEETELFSSLEKLTLMDLRRMTDIWKGDTQFVSLRNLKKVRVQDCNELRQVFPASLGKKAAAEEMVLYRKRRDHIHIHATTSTSSPTRSLGNLVSITIQRCGKLRKLFTTSMVKSLVRLESLEVSSCPTLQEIIMDDEGEVGLQGASTEKITFPSLFSIQLWDLDSLACFCSAGSHATTEFLALEALLIIDCPSMKTFGYGDQLTPKLLKGVKLEGGEYRWTGSLNHTIQQYVYNAKKIREKEPMKSGISSETTSSDTDN</sequence>
<protein>
    <recommendedName>
        <fullName evidence="13">AAA+ ATPase domain-containing protein</fullName>
    </recommendedName>
</protein>
<comment type="caution">
    <text evidence="11">The sequence shown here is derived from an EMBL/GenBank/DDBJ whole genome shotgun (WGS) entry which is preliminary data.</text>
</comment>
<keyword evidence="12" id="KW-1185">Reference proteome</keyword>
<evidence type="ECO:0008006" key="13">
    <source>
        <dbReference type="Google" id="ProtNLM"/>
    </source>
</evidence>
<dbReference type="Pfam" id="PF23598">
    <property type="entry name" value="LRR_14"/>
    <property type="match status" value="1"/>
</dbReference>
<evidence type="ECO:0000256" key="4">
    <source>
        <dbReference type="ARBA" id="ARBA00022741"/>
    </source>
</evidence>
<feature type="domain" description="Disease resistance R13L4/SHOC-2-like LRR" evidence="10">
    <location>
        <begin position="555"/>
        <end position="762"/>
    </location>
</feature>
<dbReference type="GO" id="GO:0043531">
    <property type="term" value="F:ADP binding"/>
    <property type="evidence" value="ECO:0007669"/>
    <property type="project" value="InterPro"/>
</dbReference>
<dbReference type="InterPro" id="IPR057135">
    <property type="entry name" value="At4g27190-like_LRR"/>
</dbReference>
<dbReference type="InterPro" id="IPR055414">
    <property type="entry name" value="LRR_R13L4/SHOC2-like"/>
</dbReference>
<proteinExistence type="inferred from homology"/>
<feature type="domain" description="NB-ARC" evidence="8">
    <location>
        <begin position="164"/>
        <end position="328"/>
    </location>
</feature>
<dbReference type="GO" id="GO:0005524">
    <property type="term" value="F:ATP binding"/>
    <property type="evidence" value="ECO:0007669"/>
    <property type="project" value="UniProtKB-KW"/>
</dbReference>
<name>A0AAP0MT35_9ROSI</name>
<dbReference type="Pfam" id="PF00931">
    <property type="entry name" value="NB-ARC"/>
    <property type="match status" value="1"/>
</dbReference>
<dbReference type="SUPFAM" id="SSF52058">
    <property type="entry name" value="L domain-like"/>
    <property type="match status" value="1"/>
</dbReference>